<dbReference type="InterPro" id="IPR000259">
    <property type="entry name" value="Adhesion_dom_fimbrial"/>
</dbReference>
<gene>
    <name evidence="3" type="ORF">KC222_18970</name>
</gene>
<evidence type="ECO:0000259" key="2">
    <source>
        <dbReference type="Pfam" id="PF00419"/>
    </source>
</evidence>
<dbReference type="RefSeq" id="WP_216376907.1">
    <property type="nucleotide sequence ID" value="NZ_JAGRYT010000038.1"/>
</dbReference>
<reference evidence="4" key="2">
    <citation type="submission" date="2023-07" db="EMBL/GenBank/DDBJ databases">
        <title>Cedecea davisae an AmpC producer and its therapeutic implications.</title>
        <authorList>
            <person name="Notter J."/>
        </authorList>
    </citation>
    <scope>NUCLEOTIDE SEQUENCE [LARGE SCALE GENOMIC DNA]</scope>
    <source>
        <strain evidence="4">1</strain>
    </source>
</reference>
<accession>A0ABS6DLI3</accession>
<name>A0ABS6DLI3_9ENTR</name>
<organism evidence="3 4">
    <name type="scientific">Cedecea davisae</name>
    <dbReference type="NCBI Taxonomy" id="158484"/>
    <lineage>
        <taxon>Bacteria</taxon>
        <taxon>Pseudomonadati</taxon>
        <taxon>Pseudomonadota</taxon>
        <taxon>Gammaproteobacteria</taxon>
        <taxon>Enterobacterales</taxon>
        <taxon>Enterobacteriaceae</taxon>
        <taxon>Cedecea</taxon>
    </lineage>
</organism>
<sequence>MMTQRKLSIFTAAVLASISCWPLLLAQAASPSPFMDLTVKVTLEEPPCVLNDNKPIEVNFDDVFIEKINQGIYQRPIEYTLNCEGKTKTLSLTIVGAPGFDSEYLDTSKTGLAIDIQKDNQTLPVNSTVNFTLPDAPKLNAVLVKQEGTVLDIGHFTATARMIVDYQ</sequence>
<feature type="domain" description="Fimbrial-type adhesion" evidence="2">
    <location>
        <begin position="40"/>
        <end position="167"/>
    </location>
</feature>
<comment type="caution">
    <text evidence="3">The sequence shown here is derived from an EMBL/GenBank/DDBJ whole genome shotgun (WGS) entry which is preliminary data.</text>
</comment>
<reference evidence="3 4" key="1">
    <citation type="submission" date="2021-04" db="EMBL/GenBank/DDBJ databases">
        <authorList>
            <person name="Seiffert S.N."/>
        </authorList>
    </citation>
    <scope>NUCLEOTIDE SEQUENCE [LARGE SCALE GENOMIC DNA]</scope>
    <source>
        <strain evidence="3 4">1</strain>
    </source>
</reference>
<evidence type="ECO:0000313" key="3">
    <source>
        <dbReference type="EMBL" id="MBU4684086.1"/>
    </source>
</evidence>
<dbReference type="EMBL" id="JAGRYU010000035">
    <property type="protein sequence ID" value="MBU4684086.1"/>
    <property type="molecule type" value="Genomic_DNA"/>
</dbReference>
<protein>
    <submittedName>
        <fullName evidence="3">Fimbrial protein</fullName>
    </submittedName>
</protein>
<keyword evidence="4" id="KW-1185">Reference proteome</keyword>
<feature type="signal peptide" evidence="1">
    <location>
        <begin position="1"/>
        <end position="28"/>
    </location>
</feature>
<dbReference type="PROSITE" id="PS51257">
    <property type="entry name" value="PROKAR_LIPOPROTEIN"/>
    <property type="match status" value="1"/>
</dbReference>
<feature type="chain" id="PRO_5047016234" evidence="1">
    <location>
        <begin position="29"/>
        <end position="167"/>
    </location>
</feature>
<evidence type="ECO:0000313" key="4">
    <source>
        <dbReference type="Proteomes" id="UP000686327"/>
    </source>
</evidence>
<keyword evidence="1" id="KW-0732">Signal</keyword>
<evidence type="ECO:0000256" key="1">
    <source>
        <dbReference type="SAM" id="SignalP"/>
    </source>
</evidence>
<dbReference type="Proteomes" id="UP000686327">
    <property type="component" value="Unassembled WGS sequence"/>
</dbReference>
<proteinExistence type="predicted"/>
<dbReference type="Pfam" id="PF00419">
    <property type="entry name" value="Fimbrial"/>
    <property type="match status" value="1"/>
</dbReference>